<proteinExistence type="inferred from homology"/>
<evidence type="ECO:0000256" key="4">
    <source>
        <dbReference type="ARBA" id="ARBA00023211"/>
    </source>
</evidence>
<dbReference type="SUPFAM" id="SSF51556">
    <property type="entry name" value="Metallo-dependent hydrolases"/>
    <property type="match status" value="1"/>
</dbReference>
<dbReference type="Pfam" id="PF13382">
    <property type="entry name" value="Adenine_deam_C"/>
    <property type="match status" value="1"/>
</dbReference>
<keyword evidence="4 6" id="KW-0464">Manganese</keyword>
<comment type="cofactor">
    <cofactor evidence="6">
        <name>Mn(2+)</name>
        <dbReference type="ChEBI" id="CHEBI:29035"/>
    </cofactor>
</comment>
<dbReference type="InterPro" id="IPR026912">
    <property type="entry name" value="Adenine_deam_C"/>
</dbReference>
<dbReference type="RefSeq" id="WP_221871896.1">
    <property type="nucleotide sequence ID" value="NZ_JACWFH010000007.1"/>
</dbReference>
<feature type="domain" description="Amidohydrolase-related" evidence="7">
    <location>
        <begin position="68"/>
        <end position="348"/>
    </location>
</feature>
<keyword evidence="3 6" id="KW-0378">Hydrolase</keyword>
<dbReference type="Pfam" id="PF01979">
    <property type="entry name" value="Amidohydro_1"/>
    <property type="match status" value="1"/>
</dbReference>
<dbReference type="HAMAP" id="MF_01518">
    <property type="entry name" value="Adenine_deamin"/>
    <property type="match status" value="1"/>
</dbReference>
<feature type="domain" description="Adenine deaminase C-terminal" evidence="8">
    <location>
        <begin position="405"/>
        <end position="574"/>
    </location>
</feature>
<dbReference type="Gene3D" id="3.20.20.140">
    <property type="entry name" value="Metal-dependent hydrolases"/>
    <property type="match status" value="1"/>
</dbReference>
<dbReference type="EC" id="3.5.4.2" evidence="2 6"/>
<dbReference type="CDD" id="cd01295">
    <property type="entry name" value="AdeC"/>
    <property type="match status" value="1"/>
</dbReference>
<dbReference type="EMBL" id="JACWFH010000007">
    <property type="protein sequence ID" value="MBY0096025.1"/>
    <property type="molecule type" value="Genomic_DNA"/>
</dbReference>
<dbReference type="InterPro" id="IPR011059">
    <property type="entry name" value="Metal-dep_hydrolase_composite"/>
</dbReference>
<dbReference type="PANTHER" id="PTHR11113:SF2">
    <property type="entry name" value="ADENINE DEAMINASE"/>
    <property type="match status" value="1"/>
</dbReference>
<evidence type="ECO:0000313" key="10">
    <source>
        <dbReference type="Proteomes" id="UP000769780"/>
    </source>
</evidence>
<accession>A0ABS7K196</accession>
<dbReference type="Proteomes" id="UP000769780">
    <property type="component" value="Unassembled WGS sequence"/>
</dbReference>
<evidence type="ECO:0000313" key="9">
    <source>
        <dbReference type="EMBL" id="MBY0096025.1"/>
    </source>
</evidence>
<sequence length="590" mass="64178">MTRVDKTFARRIAVAAGREKADLVIKNGRIIDVFNGEIIEDDLAIVDGFIAGIGRYKGKEELDAKKSYISPGLIDGHVHVESSMVTPQEFAKVLLKQGVTTAITDPHEIANVSGIDGIKYILDSSENTILDLFVMLPSCVPATEFEYAGAKLSMEDLQPFLHHPRVLGLAEVMNFPAVKYGERQMLEKLSQTSSLGKIIDGHAAGLQPDDLNIYMAAGIRTDHECTTLAEAKARLQKGMYLMIREGTVAKDLKNIIGIVNEKNARRCLFVTDDKHLDDLIDEGSIDFNIKLAIQCGLNPITAIQMATLNAAECFGLRDRGAIAPGYKADLLLIDNLTEMNIQRVFKDGLEIVQNGVLKNSVGASKSTSTPHLTQSVRFLNLLLDDLDITVTGKYANIIEVIPNSLVTRHCIEEVDVNHDNLFQTSVGNDLLKLAVIERHNMTGQIGLGIVKGLGLKSGAIASTVSHDSHNLILCGENDEDMLLAASELNKRQGGLIVVNNGAILASLDLPISGLLSPLPYQVVYTKLQKVNDALKELGVSVGFNPFLTLSFLALPVIPELKLTVQGLFHVGKFQHLPTALPKLMTDGKIL</sequence>
<dbReference type="InterPro" id="IPR032466">
    <property type="entry name" value="Metal_Hydrolase"/>
</dbReference>
<organism evidence="9 10">
    <name type="scientific">Mesobacillus maritimus</name>
    <dbReference type="NCBI Taxonomy" id="1643336"/>
    <lineage>
        <taxon>Bacteria</taxon>
        <taxon>Bacillati</taxon>
        <taxon>Bacillota</taxon>
        <taxon>Bacilli</taxon>
        <taxon>Bacillales</taxon>
        <taxon>Bacillaceae</taxon>
        <taxon>Mesobacillus</taxon>
    </lineage>
</organism>
<dbReference type="PANTHER" id="PTHR11113">
    <property type="entry name" value="N-ACETYLGLUCOSAMINE-6-PHOSPHATE DEACETYLASE"/>
    <property type="match status" value="1"/>
</dbReference>
<keyword evidence="10" id="KW-1185">Reference proteome</keyword>
<gene>
    <name evidence="6 9" type="primary">ade</name>
    <name evidence="9" type="ORF">H0185_04300</name>
</gene>
<dbReference type="SUPFAM" id="SSF51338">
    <property type="entry name" value="Composite domain of metallo-dependent hydrolases"/>
    <property type="match status" value="1"/>
</dbReference>
<comment type="similarity">
    <text evidence="1 6">Belongs to the metallo-dependent hydrolases superfamily. Adenine deaminase family.</text>
</comment>
<comment type="caution">
    <text evidence="9">The sequence shown here is derived from an EMBL/GenBank/DDBJ whole genome shotgun (WGS) entry which is preliminary data.</text>
</comment>
<name>A0ABS7K196_9BACI</name>
<evidence type="ECO:0000256" key="1">
    <source>
        <dbReference type="ARBA" id="ARBA00006773"/>
    </source>
</evidence>
<protein>
    <recommendedName>
        <fullName evidence="2 6">Adenine deaminase</fullName>
        <shortName evidence="6">Adenase</shortName>
        <shortName evidence="6">Adenine aminase</shortName>
        <ecNumber evidence="2 6">3.5.4.2</ecNumber>
    </recommendedName>
</protein>
<evidence type="ECO:0000256" key="2">
    <source>
        <dbReference type="ARBA" id="ARBA00012782"/>
    </source>
</evidence>
<evidence type="ECO:0000259" key="8">
    <source>
        <dbReference type="Pfam" id="PF13382"/>
    </source>
</evidence>
<dbReference type="Gene3D" id="2.30.40.10">
    <property type="entry name" value="Urease, subunit C, domain 1"/>
    <property type="match status" value="1"/>
</dbReference>
<evidence type="ECO:0000259" key="7">
    <source>
        <dbReference type="Pfam" id="PF01979"/>
    </source>
</evidence>
<dbReference type="NCBIfam" id="TIGR01178">
    <property type="entry name" value="ade"/>
    <property type="match status" value="1"/>
</dbReference>
<comment type="catalytic activity">
    <reaction evidence="5 6">
        <text>adenine + H2O + H(+) = hypoxanthine + NH4(+)</text>
        <dbReference type="Rhea" id="RHEA:23688"/>
        <dbReference type="ChEBI" id="CHEBI:15377"/>
        <dbReference type="ChEBI" id="CHEBI:15378"/>
        <dbReference type="ChEBI" id="CHEBI:16708"/>
        <dbReference type="ChEBI" id="CHEBI:17368"/>
        <dbReference type="ChEBI" id="CHEBI:28938"/>
        <dbReference type="EC" id="3.5.4.2"/>
    </reaction>
</comment>
<dbReference type="InterPro" id="IPR006679">
    <property type="entry name" value="Adenine_deam"/>
</dbReference>
<evidence type="ECO:0000256" key="6">
    <source>
        <dbReference type="HAMAP-Rule" id="MF_01518"/>
    </source>
</evidence>
<dbReference type="InterPro" id="IPR006680">
    <property type="entry name" value="Amidohydro-rel"/>
</dbReference>
<evidence type="ECO:0000256" key="3">
    <source>
        <dbReference type="ARBA" id="ARBA00022801"/>
    </source>
</evidence>
<evidence type="ECO:0000256" key="5">
    <source>
        <dbReference type="ARBA" id="ARBA00047720"/>
    </source>
</evidence>
<reference evidence="9 10" key="1">
    <citation type="submission" date="2020-07" db="EMBL/GenBank/DDBJ databases">
        <title>Fungal Genomes of the International Space Station.</title>
        <authorList>
            <person name="Seuylemezian A."/>
            <person name="Singh N.K."/>
            <person name="Wood J."/>
            <person name="Venkateswaran K."/>
        </authorList>
    </citation>
    <scope>NUCLEOTIDE SEQUENCE [LARGE SCALE GENOMIC DNA]</scope>
    <source>
        <strain evidence="9 10">PL-B2</strain>
    </source>
</reference>
<dbReference type="GO" id="GO:0000034">
    <property type="term" value="F:adenine deaminase activity"/>
    <property type="evidence" value="ECO:0007669"/>
    <property type="project" value="UniProtKB-EC"/>
</dbReference>